<evidence type="ECO:0000313" key="2">
    <source>
        <dbReference type="EMBL" id="MDP4535068.1"/>
    </source>
</evidence>
<name>A0ABT9GVI8_9GAMM</name>
<gene>
    <name evidence="2" type="ORF">Q3O60_02565</name>
</gene>
<accession>A0ABT9GVI8</accession>
<feature type="domain" description="Fungal lipase-type" evidence="1">
    <location>
        <begin position="81"/>
        <end position="209"/>
    </location>
</feature>
<dbReference type="Proteomes" id="UP001231616">
    <property type="component" value="Unassembled WGS sequence"/>
</dbReference>
<evidence type="ECO:0000313" key="3">
    <source>
        <dbReference type="Proteomes" id="UP001231616"/>
    </source>
</evidence>
<reference evidence="2 3" key="1">
    <citation type="submission" date="2023-08" db="EMBL/GenBank/DDBJ databases">
        <authorList>
            <person name="Joshi A."/>
            <person name="Thite S."/>
        </authorList>
    </citation>
    <scope>NUCLEOTIDE SEQUENCE [LARGE SCALE GENOMIC DNA]</scope>
    <source>
        <strain evidence="2 3">AC40</strain>
    </source>
</reference>
<dbReference type="InterPro" id="IPR029058">
    <property type="entry name" value="AB_hydrolase_fold"/>
</dbReference>
<keyword evidence="2" id="KW-0378">Hydrolase</keyword>
<proteinExistence type="predicted"/>
<protein>
    <submittedName>
        <fullName evidence="2">Lipase family protein</fullName>
        <ecNumber evidence="2">3.1.1.-</ecNumber>
    </submittedName>
</protein>
<sequence>MLALPPQTAVFLAKEAYDAKNLKKGNVFTAEKRQLTSFFDFSEAGVVHGCSGSVLSSLFNRTTGFAIVGKGVNRFTGDVALGIRGTASLRDAFTDLNAGIAIADNQSRVHSGFQKVFKSMQPALEQQLSPLLRNNGNGVVHCSGHSLGGALAHLAAIWIKQRFGNKVVLYTFGAPRVGLNDFALKSLGSIDKIFRCIHGNDIVPMVPVWPFFHAPLNGSSVQLTAATGVSIKAHFMDSGPGYTNTAKGQWENLQRRSDTIKTVRLSYERRFECNFSTHWQERLSHALITLLKDAGYLTAVSAQVGVSGIMTFYDYLAATVEKIADLGGQFAEQVKGLLGHMLVFAGKVATTVKDLSARFIRWVFKVTLEAMYRTARRAIELLD</sequence>
<evidence type="ECO:0000259" key="1">
    <source>
        <dbReference type="Pfam" id="PF01764"/>
    </source>
</evidence>
<dbReference type="PANTHER" id="PTHR45856:SF24">
    <property type="entry name" value="FUNGAL LIPASE-LIKE DOMAIN-CONTAINING PROTEIN"/>
    <property type="match status" value="1"/>
</dbReference>
<dbReference type="CDD" id="cd00519">
    <property type="entry name" value="Lipase_3"/>
    <property type="match status" value="1"/>
</dbReference>
<dbReference type="Gene3D" id="3.40.50.1820">
    <property type="entry name" value="alpha/beta hydrolase"/>
    <property type="match status" value="1"/>
</dbReference>
<dbReference type="EMBL" id="JAUZVZ010000003">
    <property type="protein sequence ID" value="MDP4535068.1"/>
    <property type="molecule type" value="Genomic_DNA"/>
</dbReference>
<dbReference type="RefSeq" id="WP_305892340.1">
    <property type="nucleotide sequence ID" value="NZ_JAUZVZ010000003.1"/>
</dbReference>
<dbReference type="GO" id="GO:0016787">
    <property type="term" value="F:hydrolase activity"/>
    <property type="evidence" value="ECO:0007669"/>
    <property type="project" value="UniProtKB-KW"/>
</dbReference>
<comment type="caution">
    <text evidence="2">The sequence shown here is derived from an EMBL/GenBank/DDBJ whole genome shotgun (WGS) entry which is preliminary data.</text>
</comment>
<organism evidence="2 3">
    <name type="scientific">Alkalimonas collagenimarina</name>
    <dbReference type="NCBI Taxonomy" id="400390"/>
    <lineage>
        <taxon>Bacteria</taxon>
        <taxon>Pseudomonadati</taxon>
        <taxon>Pseudomonadota</taxon>
        <taxon>Gammaproteobacteria</taxon>
        <taxon>Alkalimonas</taxon>
    </lineage>
</organism>
<dbReference type="SUPFAM" id="SSF53474">
    <property type="entry name" value="alpha/beta-Hydrolases"/>
    <property type="match status" value="1"/>
</dbReference>
<dbReference type="EC" id="3.1.1.-" evidence="2"/>
<dbReference type="InterPro" id="IPR051218">
    <property type="entry name" value="Sec_MonoDiacylglyc_Lipase"/>
</dbReference>
<keyword evidence="3" id="KW-1185">Reference proteome</keyword>
<dbReference type="PANTHER" id="PTHR45856">
    <property type="entry name" value="ALPHA/BETA-HYDROLASES SUPERFAMILY PROTEIN"/>
    <property type="match status" value="1"/>
</dbReference>
<dbReference type="Pfam" id="PF01764">
    <property type="entry name" value="Lipase_3"/>
    <property type="match status" value="1"/>
</dbReference>
<dbReference type="InterPro" id="IPR002921">
    <property type="entry name" value="Fungal_lipase-type"/>
</dbReference>